<dbReference type="InterPro" id="IPR013099">
    <property type="entry name" value="K_chnl_dom"/>
</dbReference>
<dbReference type="Pfam" id="PF07885">
    <property type="entry name" value="Ion_trans_2"/>
    <property type="match status" value="1"/>
</dbReference>
<dbReference type="Proteomes" id="UP000589626">
    <property type="component" value="Unassembled WGS sequence"/>
</dbReference>
<dbReference type="AlphaFoldDB" id="A0A7W4VXW2"/>
<keyword evidence="5" id="KW-1185">Reference proteome</keyword>
<evidence type="ECO:0000313" key="5">
    <source>
        <dbReference type="Proteomes" id="UP000589626"/>
    </source>
</evidence>
<protein>
    <submittedName>
        <fullName evidence="4">4-amino-4-deoxy-L-arabinose transferase-like glycosyltransferase</fullName>
    </submittedName>
</protein>
<comment type="caution">
    <text evidence="4">The sequence shown here is derived from an EMBL/GenBank/DDBJ whole genome shotgun (WGS) entry which is preliminary data.</text>
</comment>
<evidence type="ECO:0000256" key="2">
    <source>
        <dbReference type="SAM" id="Phobius"/>
    </source>
</evidence>
<feature type="region of interest" description="Disordered" evidence="1">
    <location>
        <begin position="162"/>
        <end position="184"/>
    </location>
</feature>
<dbReference type="SUPFAM" id="SSF81324">
    <property type="entry name" value="Voltage-gated potassium channels"/>
    <property type="match status" value="1"/>
</dbReference>
<keyword evidence="4" id="KW-0808">Transferase</keyword>
<organism evidence="4 5">
    <name type="scientific">Nocardioides soli</name>
    <dbReference type="NCBI Taxonomy" id="1036020"/>
    <lineage>
        <taxon>Bacteria</taxon>
        <taxon>Bacillati</taxon>
        <taxon>Actinomycetota</taxon>
        <taxon>Actinomycetes</taxon>
        <taxon>Propionibacteriales</taxon>
        <taxon>Nocardioidaceae</taxon>
        <taxon>Nocardioides</taxon>
    </lineage>
</organism>
<sequence>MTGWRRVLRLLTFTALALVAYFTVPVSLEDENLVARAVTGVAALLLLAAGVIWQVVVHVEDQNRQVDGLLLALVIAVLAFALAFYRLATSYPGEIVGLETRLDSLYFTMTTLLTVGYGDIHAQGQVARGLVLVAMVFNVLVIATAVSTVTARIRKKAEERAEARRADVGSDLPAQRRTFKRKPR</sequence>
<feature type="transmembrane region" description="Helical" evidence="2">
    <location>
        <begin position="34"/>
        <end position="56"/>
    </location>
</feature>
<dbReference type="RefSeq" id="WP_183593577.1">
    <property type="nucleotide sequence ID" value="NZ_JACHWR010000002.1"/>
</dbReference>
<feature type="transmembrane region" description="Helical" evidence="2">
    <location>
        <begin position="68"/>
        <end position="88"/>
    </location>
</feature>
<evidence type="ECO:0000259" key="3">
    <source>
        <dbReference type="Pfam" id="PF07885"/>
    </source>
</evidence>
<accession>A0A7W4VXW2</accession>
<dbReference type="Gene3D" id="1.10.287.70">
    <property type="match status" value="1"/>
</dbReference>
<feature type="domain" description="Potassium channel" evidence="3">
    <location>
        <begin position="73"/>
        <end position="154"/>
    </location>
</feature>
<gene>
    <name evidence="4" type="ORF">FHU40_003625</name>
</gene>
<proteinExistence type="predicted"/>
<keyword evidence="2" id="KW-1133">Transmembrane helix</keyword>
<evidence type="ECO:0000256" key="1">
    <source>
        <dbReference type="SAM" id="MobiDB-lite"/>
    </source>
</evidence>
<reference evidence="4 5" key="1">
    <citation type="submission" date="2020-08" db="EMBL/GenBank/DDBJ databases">
        <title>Sequencing the genomes of 1000 actinobacteria strains.</title>
        <authorList>
            <person name="Klenk H.-P."/>
        </authorList>
    </citation>
    <scope>NUCLEOTIDE SEQUENCE [LARGE SCALE GENOMIC DNA]</scope>
    <source>
        <strain evidence="4 5">DSM 105498</strain>
    </source>
</reference>
<feature type="transmembrane region" description="Helical" evidence="2">
    <location>
        <begin position="130"/>
        <end position="151"/>
    </location>
</feature>
<evidence type="ECO:0000313" key="4">
    <source>
        <dbReference type="EMBL" id="MBB3043807.1"/>
    </source>
</evidence>
<feature type="transmembrane region" description="Helical" evidence="2">
    <location>
        <begin position="7"/>
        <end position="28"/>
    </location>
</feature>
<keyword evidence="2" id="KW-0472">Membrane</keyword>
<name>A0A7W4VXW2_9ACTN</name>
<dbReference type="EMBL" id="JACHWR010000002">
    <property type="protein sequence ID" value="MBB3043807.1"/>
    <property type="molecule type" value="Genomic_DNA"/>
</dbReference>
<keyword evidence="2" id="KW-0812">Transmembrane</keyword>
<dbReference type="GO" id="GO:0016740">
    <property type="term" value="F:transferase activity"/>
    <property type="evidence" value="ECO:0007669"/>
    <property type="project" value="UniProtKB-KW"/>
</dbReference>